<reference evidence="7" key="1">
    <citation type="journal article" date="2020" name="New Phytol.">
        <title>Comparative genomics reveals dynamic genome evolution in host specialist ectomycorrhizal fungi.</title>
        <authorList>
            <person name="Lofgren L.A."/>
            <person name="Nguyen N.H."/>
            <person name="Vilgalys R."/>
            <person name="Ruytinx J."/>
            <person name="Liao H.L."/>
            <person name="Branco S."/>
            <person name="Kuo A."/>
            <person name="LaButti K."/>
            <person name="Lipzen A."/>
            <person name="Andreopoulos W."/>
            <person name="Pangilinan J."/>
            <person name="Riley R."/>
            <person name="Hundley H."/>
            <person name="Na H."/>
            <person name="Barry K."/>
            <person name="Grigoriev I.V."/>
            <person name="Stajich J.E."/>
            <person name="Kennedy P.G."/>
        </authorList>
    </citation>
    <scope>NUCLEOTIDE SEQUENCE</scope>
    <source>
        <strain evidence="7">MN1</strain>
    </source>
</reference>
<keyword evidence="1" id="KW-0723">Serine/threonine-protein kinase</keyword>
<evidence type="ECO:0000313" key="8">
    <source>
        <dbReference type="Proteomes" id="UP000807769"/>
    </source>
</evidence>
<dbReference type="Gene3D" id="3.30.200.20">
    <property type="entry name" value="Phosphorylase Kinase, domain 1"/>
    <property type="match status" value="1"/>
</dbReference>
<evidence type="ECO:0000259" key="6">
    <source>
        <dbReference type="PROSITE" id="PS50011"/>
    </source>
</evidence>
<dbReference type="AlphaFoldDB" id="A0A9P7DVQ0"/>
<evidence type="ECO:0000256" key="5">
    <source>
        <dbReference type="ARBA" id="ARBA00022840"/>
    </source>
</evidence>
<dbReference type="RefSeq" id="XP_041186745.1">
    <property type="nucleotide sequence ID" value="XM_041342063.1"/>
</dbReference>
<sequence>MSASSRNLHNTDIAHFLPNKQQHAPLTTGSTTRYTILRKLGRGKLYSTWLASDSSYEMLRYCAIKILTVHDTKPHHDGCLLELQLMQTIAQSTRISFLPRLRDHCEINGPHGRHLCLVLPALFKIMIAEVLEALTLLHATNIIHTDLKPDNVLFDEGNVTQIIQELLVQAHQIVNGEFELNGAHHPIMRSQPIAHPLRWNDCGIMIELYTAYVTDFRNAQWTNGKPPTRTTSSYDLHAPEHILEANYGAKVDVWALGCMLTGECFSEKLLTRSPKHNEGFAESGQCTFPYGARFISIENDCSLPESEAAAAFIHACLYLDPEERFSAHNLCLHPWMESAHICC</sequence>
<dbReference type="GeneID" id="64636079"/>
<evidence type="ECO:0000256" key="2">
    <source>
        <dbReference type="ARBA" id="ARBA00022679"/>
    </source>
</evidence>
<dbReference type="EMBL" id="JABBWG010000063">
    <property type="protein sequence ID" value="KAG1804073.1"/>
    <property type="molecule type" value="Genomic_DNA"/>
</dbReference>
<organism evidence="7 8">
    <name type="scientific">Suillus subaureus</name>
    <dbReference type="NCBI Taxonomy" id="48587"/>
    <lineage>
        <taxon>Eukaryota</taxon>
        <taxon>Fungi</taxon>
        <taxon>Dikarya</taxon>
        <taxon>Basidiomycota</taxon>
        <taxon>Agaricomycotina</taxon>
        <taxon>Agaricomycetes</taxon>
        <taxon>Agaricomycetidae</taxon>
        <taxon>Boletales</taxon>
        <taxon>Suillineae</taxon>
        <taxon>Suillaceae</taxon>
        <taxon>Suillus</taxon>
    </lineage>
</organism>
<dbReference type="GO" id="GO:0043484">
    <property type="term" value="P:regulation of RNA splicing"/>
    <property type="evidence" value="ECO:0007669"/>
    <property type="project" value="TreeGrafter"/>
</dbReference>
<dbReference type="GO" id="GO:0004674">
    <property type="term" value="F:protein serine/threonine kinase activity"/>
    <property type="evidence" value="ECO:0007669"/>
    <property type="project" value="UniProtKB-KW"/>
</dbReference>
<evidence type="ECO:0000256" key="4">
    <source>
        <dbReference type="ARBA" id="ARBA00022777"/>
    </source>
</evidence>
<name>A0A9P7DVQ0_9AGAM</name>
<evidence type="ECO:0000256" key="1">
    <source>
        <dbReference type="ARBA" id="ARBA00022527"/>
    </source>
</evidence>
<keyword evidence="4 7" id="KW-0418">Kinase</keyword>
<keyword evidence="8" id="KW-1185">Reference proteome</keyword>
<keyword evidence="2" id="KW-0808">Transferase</keyword>
<dbReference type="Proteomes" id="UP000807769">
    <property type="component" value="Unassembled WGS sequence"/>
</dbReference>
<protein>
    <submittedName>
        <fullName evidence="7">Kinase-like domain-containing protein</fullName>
    </submittedName>
</protein>
<dbReference type="SMART" id="SM00220">
    <property type="entry name" value="S_TKc"/>
    <property type="match status" value="1"/>
</dbReference>
<gene>
    <name evidence="7" type="ORF">BJ212DRAFT_1571095</name>
</gene>
<dbReference type="PROSITE" id="PS50011">
    <property type="entry name" value="PROTEIN_KINASE_DOM"/>
    <property type="match status" value="1"/>
</dbReference>
<evidence type="ECO:0000313" key="7">
    <source>
        <dbReference type="EMBL" id="KAG1804073.1"/>
    </source>
</evidence>
<dbReference type="PANTHER" id="PTHR45646:SF11">
    <property type="entry name" value="SERINE_THREONINE-PROTEIN KINASE DOA"/>
    <property type="match status" value="1"/>
</dbReference>
<dbReference type="Pfam" id="PF00069">
    <property type="entry name" value="Pkinase"/>
    <property type="match status" value="2"/>
</dbReference>
<dbReference type="GO" id="GO:0005524">
    <property type="term" value="F:ATP binding"/>
    <property type="evidence" value="ECO:0007669"/>
    <property type="project" value="UniProtKB-KW"/>
</dbReference>
<keyword evidence="3" id="KW-0547">Nucleotide-binding</keyword>
<dbReference type="PANTHER" id="PTHR45646">
    <property type="entry name" value="SERINE/THREONINE-PROTEIN KINASE DOA-RELATED"/>
    <property type="match status" value="1"/>
</dbReference>
<dbReference type="InterPro" id="IPR000719">
    <property type="entry name" value="Prot_kinase_dom"/>
</dbReference>
<comment type="caution">
    <text evidence="7">The sequence shown here is derived from an EMBL/GenBank/DDBJ whole genome shotgun (WGS) entry which is preliminary data.</text>
</comment>
<feature type="domain" description="Protein kinase" evidence="6">
    <location>
        <begin position="34"/>
        <end position="336"/>
    </location>
</feature>
<dbReference type="SUPFAM" id="SSF56112">
    <property type="entry name" value="Protein kinase-like (PK-like)"/>
    <property type="match status" value="1"/>
</dbReference>
<dbReference type="Gene3D" id="1.10.510.10">
    <property type="entry name" value="Transferase(Phosphotransferase) domain 1"/>
    <property type="match status" value="1"/>
</dbReference>
<dbReference type="InterPro" id="IPR008271">
    <property type="entry name" value="Ser/Thr_kinase_AS"/>
</dbReference>
<keyword evidence="5" id="KW-0067">ATP-binding</keyword>
<evidence type="ECO:0000256" key="3">
    <source>
        <dbReference type="ARBA" id="ARBA00022741"/>
    </source>
</evidence>
<dbReference type="InterPro" id="IPR051175">
    <property type="entry name" value="CLK_kinases"/>
</dbReference>
<dbReference type="GO" id="GO:0005634">
    <property type="term" value="C:nucleus"/>
    <property type="evidence" value="ECO:0007669"/>
    <property type="project" value="TreeGrafter"/>
</dbReference>
<accession>A0A9P7DVQ0</accession>
<dbReference type="OrthoDB" id="5979581at2759"/>
<dbReference type="InterPro" id="IPR011009">
    <property type="entry name" value="Kinase-like_dom_sf"/>
</dbReference>
<dbReference type="PROSITE" id="PS00108">
    <property type="entry name" value="PROTEIN_KINASE_ST"/>
    <property type="match status" value="1"/>
</dbReference>
<proteinExistence type="predicted"/>